<organism evidence="2">
    <name type="scientific">Panstrongylus lignarius</name>
    <dbReference type="NCBI Taxonomy" id="156445"/>
    <lineage>
        <taxon>Eukaryota</taxon>
        <taxon>Metazoa</taxon>
        <taxon>Ecdysozoa</taxon>
        <taxon>Arthropoda</taxon>
        <taxon>Hexapoda</taxon>
        <taxon>Insecta</taxon>
        <taxon>Pterygota</taxon>
        <taxon>Neoptera</taxon>
        <taxon>Paraneoptera</taxon>
        <taxon>Hemiptera</taxon>
        <taxon>Heteroptera</taxon>
        <taxon>Panheteroptera</taxon>
        <taxon>Cimicomorpha</taxon>
        <taxon>Reduviidae</taxon>
        <taxon>Triatominae</taxon>
        <taxon>Panstrongylus</taxon>
    </lineage>
</organism>
<dbReference type="EMBL" id="GFTR01003553">
    <property type="protein sequence ID" value="JAW12873.1"/>
    <property type="molecule type" value="Transcribed_RNA"/>
</dbReference>
<feature type="signal peptide" evidence="1">
    <location>
        <begin position="1"/>
        <end position="16"/>
    </location>
</feature>
<name>A0A224XXH6_9HEMI</name>
<proteinExistence type="predicted"/>
<evidence type="ECO:0000313" key="2">
    <source>
        <dbReference type="EMBL" id="JAW12873.1"/>
    </source>
</evidence>
<sequence length="211" mass="23458">MKHFVILLSALILTQGLTEDEASTFRKAFERDTEELLAPLLKEYAELKNLIEEVKQFQQTQTISSLVFGERLSSLSSDCLPTATPFIETWDTDACLNLTTTLADAVELAENMTSWVFKASLTISQKLYNLLHCGSINPITAIKCFIDGINDVKGTIDSFKPIVNENINEIVALAKELKVEFDDCLYTSKIAQAVAKQVVVEAQLCVNMKSN</sequence>
<keyword evidence="1" id="KW-0732">Signal</keyword>
<accession>A0A224XXH6</accession>
<protein>
    <submittedName>
        <fullName evidence="2">Putative secreted protein</fullName>
    </submittedName>
</protein>
<feature type="chain" id="PRO_5012488524" evidence="1">
    <location>
        <begin position="17"/>
        <end position="211"/>
    </location>
</feature>
<reference evidence="2" key="1">
    <citation type="journal article" date="2018" name="PLoS Negl. Trop. Dis.">
        <title>An insight into the salivary gland and fat body transcriptome of Panstrongylus lignarius (Hemiptera: Heteroptera), the main vector of Chagas disease in Peru.</title>
        <authorList>
            <person name="Nevoa J.C."/>
            <person name="Mendes M.T."/>
            <person name="da Silva M.V."/>
            <person name="Soares S.C."/>
            <person name="Oliveira C.J.F."/>
            <person name="Ribeiro J.M.C."/>
        </authorList>
    </citation>
    <scope>NUCLEOTIDE SEQUENCE</scope>
</reference>
<dbReference type="AlphaFoldDB" id="A0A224XXH6"/>
<evidence type="ECO:0000256" key="1">
    <source>
        <dbReference type="SAM" id="SignalP"/>
    </source>
</evidence>